<evidence type="ECO:0000256" key="2">
    <source>
        <dbReference type="ARBA" id="ARBA00012438"/>
    </source>
</evidence>
<dbReference type="InterPro" id="IPR003661">
    <property type="entry name" value="HisK_dim/P_dom"/>
</dbReference>
<dbReference type="InterPro" id="IPR035965">
    <property type="entry name" value="PAS-like_dom_sf"/>
</dbReference>
<dbReference type="Gene3D" id="1.10.287.130">
    <property type="match status" value="1"/>
</dbReference>
<dbReference type="InterPro" id="IPR013655">
    <property type="entry name" value="PAS_fold_3"/>
</dbReference>
<keyword evidence="6" id="KW-1133">Transmembrane helix</keyword>
<dbReference type="InterPro" id="IPR003594">
    <property type="entry name" value="HATPase_dom"/>
</dbReference>
<keyword evidence="4" id="KW-0808">Transferase</keyword>
<evidence type="ECO:0000256" key="1">
    <source>
        <dbReference type="ARBA" id="ARBA00000085"/>
    </source>
</evidence>
<organism evidence="9 10">
    <name type="scientific">Zobellia uliginosa</name>
    <dbReference type="NCBI Taxonomy" id="143224"/>
    <lineage>
        <taxon>Bacteria</taxon>
        <taxon>Pseudomonadati</taxon>
        <taxon>Bacteroidota</taxon>
        <taxon>Flavobacteriia</taxon>
        <taxon>Flavobacteriales</taxon>
        <taxon>Flavobacteriaceae</taxon>
        <taxon>Zobellia</taxon>
    </lineage>
</organism>
<dbReference type="Pfam" id="PF00512">
    <property type="entry name" value="HisKA"/>
    <property type="match status" value="1"/>
</dbReference>
<comment type="catalytic activity">
    <reaction evidence="1">
        <text>ATP + protein L-histidine = ADP + protein N-phospho-L-histidine.</text>
        <dbReference type="EC" id="2.7.13.3"/>
    </reaction>
</comment>
<evidence type="ECO:0000256" key="6">
    <source>
        <dbReference type="SAM" id="Phobius"/>
    </source>
</evidence>
<keyword evidence="5" id="KW-0418">Kinase</keyword>
<evidence type="ECO:0000256" key="5">
    <source>
        <dbReference type="ARBA" id="ARBA00022777"/>
    </source>
</evidence>
<feature type="transmembrane region" description="Helical" evidence="6">
    <location>
        <begin position="187"/>
        <end position="209"/>
    </location>
</feature>
<dbReference type="EC" id="2.7.13.3" evidence="2"/>
<feature type="domain" description="PAC" evidence="8">
    <location>
        <begin position="706"/>
        <end position="756"/>
    </location>
</feature>
<comment type="caution">
    <text evidence="9">The sequence shown here is derived from an EMBL/GenBank/DDBJ whole genome shotgun (WGS) entry which is preliminary data.</text>
</comment>
<evidence type="ECO:0000256" key="4">
    <source>
        <dbReference type="ARBA" id="ARBA00022679"/>
    </source>
</evidence>
<dbReference type="InterPro" id="IPR005467">
    <property type="entry name" value="His_kinase_dom"/>
</dbReference>
<dbReference type="CDD" id="cd00130">
    <property type="entry name" value="PAS"/>
    <property type="match status" value="4"/>
</dbReference>
<dbReference type="PROSITE" id="PS50113">
    <property type="entry name" value="PAC"/>
    <property type="match status" value="1"/>
</dbReference>
<feature type="domain" description="Histidine kinase" evidence="7">
    <location>
        <begin position="774"/>
        <end position="999"/>
    </location>
</feature>
<dbReference type="SUPFAM" id="SSF55785">
    <property type="entry name" value="PYP-like sensor domain (PAS domain)"/>
    <property type="match status" value="3"/>
</dbReference>
<dbReference type="InterPro" id="IPR001610">
    <property type="entry name" value="PAC"/>
</dbReference>
<proteinExistence type="predicted"/>
<dbReference type="NCBIfam" id="TIGR00229">
    <property type="entry name" value="sensory_box"/>
    <property type="match status" value="2"/>
</dbReference>
<dbReference type="RefSeq" id="WP_076453682.1">
    <property type="nucleotide sequence ID" value="NZ_FTOB01000001.1"/>
</dbReference>
<dbReference type="PRINTS" id="PR00344">
    <property type="entry name" value="BCTRLSENSOR"/>
</dbReference>
<evidence type="ECO:0000259" key="8">
    <source>
        <dbReference type="PROSITE" id="PS50113"/>
    </source>
</evidence>
<dbReference type="Pfam" id="PF08447">
    <property type="entry name" value="PAS_3"/>
    <property type="match status" value="2"/>
</dbReference>
<keyword evidence="3" id="KW-0597">Phosphoprotein</keyword>
<dbReference type="InterPro" id="IPR000014">
    <property type="entry name" value="PAS"/>
</dbReference>
<sequence>MDFKRIYQSSKTYIVLLIISFAIILFTANMAYYQIMRMQDLAEKVAHTLQVNNAISELSAHYTQAESEEFRKQLKTVDTNDALFNSYKEDGTKILDTLKKLTANDSSQQIRLAPMQSLLDTLYEDLYNLSKEPSANSDTLSLEDAEKLQKNNINFTLYRIRNIKNQMLAEERLSIKNARSEYNTNKYLAPLTSLLLAFFALLVFVLAFFKIYRNKLRIRRSEGFLRSVLATTDNIVNYYEPLFDTQKKIIDFKISFANECNRDYLGLDPDKIIGEPISKVFPFLMLNGEFEKLVTSYTEKTKITLDRQISGPDQRLWFKSIITPLADGIMVTARNSTAEEKAKEEQLLLNQQLEEQNLKLLDHRAFLNNIFKSISHVVMNFESVRDSSGAIIDFKILFINDKITPITGDQPQDIINKNISSVFPTIFETEIFGYLKGVVNSGQPTSYEVPYEVDGKTKWFSARAIKLGDGITLTTREITEEKEKTDELLHLNTQLETQNSIFVDAENVANIGSYIWYLDNGEAIISDNFYRILGYEPNTFKVTYESYRKFVHPDDREMYDRLGKETSEHGQSQVNGYRIITKQGDVKHIELNGRSMVRNGRKVSVGVVLDVTEKKEKTDRVAALNQELSIQNSILTDAERIAKIGSFVWHVGTDEIEISDNFYRMIGFEPKGFKSSLKAFRKFIHPEDVKMFDENIKNSTNELKVKEHRYRIITTEGEVKHFEVNGQLIEKNHTSVMLGVAQDITQNIAAEEKLRASNLQLQHSNAELESFNRVASHDLQEPLRKTQMFISRLESTEAENLSEKGRIYFQKVVNAASRMQSLVLNLLTYSRIDSKHEDFDIIDLNEVLAKVKEDLSSNIADSGALIKSEELPAIKGVSYQLEQLFNNLISNALKYRATEVTPNITIQAEKIHSKQIPENFFKIANTYYKITIIDNGIGFSTEHSEKIFEVFQRLHQKSEYSGTGIGLAICKKIIENHHGFIYATSELGKGSAFVFYLPA</sequence>
<evidence type="ECO:0000313" key="10">
    <source>
        <dbReference type="Proteomes" id="UP000185728"/>
    </source>
</evidence>
<dbReference type="SUPFAM" id="SSF55874">
    <property type="entry name" value="ATPase domain of HSP90 chaperone/DNA topoisomerase II/histidine kinase"/>
    <property type="match status" value="1"/>
</dbReference>
<dbReference type="InterPro" id="IPR036097">
    <property type="entry name" value="HisK_dim/P_sf"/>
</dbReference>
<feature type="transmembrane region" description="Helical" evidence="6">
    <location>
        <begin position="12"/>
        <end position="33"/>
    </location>
</feature>
<dbReference type="SMART" id="SM00388">
    <property type="entry name" value="HisKA"/>
    <property type="match status" value="1"/>
</dbReference>
<dbReference type="SUPFAM" id="SSF47384">
    <property type="entry name" value="Homodimeric domain of signal transducing histidine kinase"/>
    <property type="match status" value="1"/>
</dbReference>
<dbReference type="Pfam" id="PF13426">
    <property type="entry name" value="PAS_9"/>
    <property type="match status" value="1"/>
</dbReference>
<dbReference type="PANTHER" id="PTHR43304:SF1">
    <property type="entry name" value="PAC DOMAIN-CONTAINING PROTEIN"/>
    <property type="match status" value="1"/>
</dbReference>
<dbReference type="InterPro" id="IPR000700">
    <property type="entry name" value="PAS-assoc_C"/>
</dbReference>
<evidence type="ECO:0000313" key="9">
    <source>
        <dbReference type="EMBL" id="SIS42847.1"/>
    </source>
</evidence>
<protein>
    <recommendedName>
        <fullName evidence="2">histidine kinase</fullName>
        <ecNumber evidence="2">2.7.13.3</ecNumber>
    </recommendedName>
</protein>
<keyword evidence="6" id="KW-0472">Membrane</keyword>
<gene>
    <name evidence="9" type="ORF">SAMN05421766_101898</name>
</gene>
<dbReference type="Gene3D" id="3.30.450.20">
    <property type="entry name" value="PAS domain"/>
    <property type="match status" value="4"/>
</dbReference>
<dbReference type="InterPro" id="IPR036890">
    <property type="entry name" value="HATPase_C_sf"/>
</dbReference>
<dbReference type="Pfam" id="PF02518">
    <property type="entry name" value="HATPase_c"/>
    <property type="match status" value="1"/>
</dbReference>
<reference evidence="9 10" key="1">
    <citation type="submission" date="2017-01" db="EMBL/GenBank/DDBJ databases">
        <authorList>
            <person name="Varghese N."/>
            <person name="Submissions S."/>
        </authorList>
    </citation>
    <scope>NUCLEOTIDE SEQUENCE [LARGE SCALE GENOMIC DNA]</scope>
    <source>
        <strain evidence="9 10">DSM 2061</strain>
    </source>
</reference>
<evidence type="ECO:0000259" key="7">
    <source>
        <dbReference type="PROSITE" id="PS50109"/>
    </source>
</evidence>
<dbReference type="PROSITE" id="PS50109">
    <property type="entry name" value="HIS_KIN"/>
    <property type="match status" value="1"/>
</dbReference>
<dbReference type="Gene3D" id="3.30.565.10">
    <property type="entry name" value="Histidine kinase-like ATPase, C-terminal domain"/>
    <property type="match status" value="1"/>
</dbReference>
<dbReference type="InterPro" id="IPR004358">
    <property type="entry name" value="Sig_transdc_His_kin-like_C"/>
</dbReference>
<dbReference type="PANTHER" id="PTHR43304">
    <property type="entry name" value="PHYTOCHROME-LIKE PROTEIN CPH1"/>
    <property type="match status" value="1"/>
</dbReference>
<dbReference type="EMBL" id="FTOB01000001">
    <property type="protein sequence ID" value="SIS42847.1"/>
    <property type="molecule type" value="Genomic_DNA"/>
</dbReference>
<evidence type="ECO:0000256" key="3">
    <source>
        <dbReference type="ARBA" id="ARBA00022553"/>
    </source>
</evidence>
<keyword evidence="10" id="KW-1185">Reference proteome</keyword>
<dbReference type="Proteomes" id="UP000185728">
    <property type="component" value="Unassembled WGS sequence"/>
</dbReference>
<accession>A0ABY1KJV5</accession>
<name>A0ABY1KJV5_9FLAO</name>
<dbReference type="InterPro" id="IPR052162">
    <property type="entry name" value="Sensor_kinase/Photoreceptor"/>
</dbReference>
<dbReference type="SMART" id="SM00387">
    <property type="entry name" value="HATPase_c"/>
    <property type="match status" value="1"/>
</dbReference>
<dbReference type="SMART" id="SM00091">
    <property type="entry name" value="PAS"/>
    <property type="match status" value="4"/>
</dbReference>
<keyword evidence="6" id="KW-0812">Transmembrane</keyword>
<dbReference type="CDD" id="cd00082">
    <property type="entry name" value="HisKA"/>
    <property type="match status" value="1"/>
</dbReference>
<dbReference type="SMART" id="SM00086">
    <property type="entry name" value="PAC"/>
    <property type="match status" value="2"/>
</dbReference>